<feature type="compositionally biased region" description="Basic and acidic residues" evidence="1">
    <location>
        <begin position="272"/>
        <end position="296"/>
    </location>
</feature>
<keyword evidence="4" id="KW-1185">Reference proteome</keyword>
<gene>
    <name evidence="3" type="ORF">K402DRAFT_422834</name>
</gene>
<feature type="domain" description="DUF3074" evidence="2">
    <location>
        <begin position="154"/>
        <end position="413"/>
    </location>
</feature>
<dbReference type="Pfam" id="PF11274">
    <property type="entry name" value="DUF3074"/>
    <property type="match status" value="1"/>
</dbReference>
<name>A0A6G1GUM8_9PEZI</name>
<evidence type="ECO:0000256" key="1">
    <source>
        <dbReference type="SAM" id="MobiDB-lite"/>
    </source>
</evidence>
<feature type="compositionally biased region" description="Low complexity" evidence="1">
    <location>
        <begin position="162"/>
        <end position="177"/>
    </location>
</feature>
<dbReference type="PANTHER" id="PTHR40370:SF1">
    <property type="entry name" value="DUF3074 DOMAIN-CONTAINING PROTEIN"/>
    <property type="match status" value="1"/>
</dbReference>
<evidence type="ECO:0000259" key="2">
    <source>
        <dbReference type="Pfam" id="PF11274"/>
    </source>
</evidence>
<dbReference type="Proteomes" id="UP000800041">
    <property type="component" value="Unassembled WGS sequence"/>
</dbReference>
<feature type="region of interest" description="Disordered" evidence="1">
    <location>
        <begin position="152"/>
        <end position="185"/>
    </location>
</feature>
<sequence>MAPTSPPKPSPRTLLRLQPLSPKDLPPHPTLSDISNSTPKSPPKSPPKGPPSPSFFSATPPTAPKDEEATALATFAARALKEAEDFIEAAPTTFREKGWKRSPPWEGRVRVLEGLSAEISSRFPVARVDRGEGAAGGVVDVVGETDKKKMREAWFGRRSIHETSPSSPSSENPSKTSQPNFPTFDKFLRKNHSLNEKAYTPAVFAAKSVLDYGKVPDGAVDGWRDVEVGVWEMGHRMPWPLRGRAFGIIVVSGRKISSASVSSSATVLESGKIKNETGKGGETKDRKNVKNGKPEEGHEEEDSDTSLIVQLPVDLARVPTAFFATHSNRNHGSTSEEEQKMVLGKYVSVEKISLRFKNGNVADSGGGNATAAKEIVWEMVTASDAGGWLPMALQKLGVPGAICKDVGFFLGWVRREGGVV</sequence>
<dbReference type="AlphaFoldDB" id="A0A6G1GUM8"/>
<feature type="region of interest" description="Disordered" evidence="1">
    <location>
        <begin position="272"/>
        <end position="305"/>
    </location>
</feature>
<reference evidence="3" key="1">
    <citation type="journal article" date="2020" name="Stud. Mycol.">
        <title>101 Dothideomycetes genomes: a test case for predicting lifestyles and emergence of pathogens.</title>
        <authorList>
            <person name="Haridas S."/>
            <person name="Albert R."/>
            <person name="Binder M."/>
            <person name="Bloem J."/>
            <person name="Labutti K."/>
            <person name="Salamov A."/>
            <person name="Andreopoulos B."/>
            <person name="Baker S."/>
            <person name="Barry K."/>
            <person name="Bills G."/>
            <person name="Bluhm B."/>
            <person name="Cannon C."/>
            <person name="Castanera R."/>
            <person name="Culley D."/>
            <person name="Daum C."/>
            <person name="Ezra D."/>
            <person name="Gonzalez J."/>
            <person name="Henrissat B."/>
            <person name="Kuo A."/>
            <person name="Liang C."/>
            <person name="Lipzen A."/>
            <person name="Lutzoni F."/>
            <person name="Magnuson J."/>
            <person name="Mondo S."/>
            <person name="Nolan M."/>
            <person name="Ohm R."/>
            <person name="Pangilinan J."/>
            <person name="Park H.-J."/>
            <person name="Ramirez L."/>
            <person name="Alfaro M."/>
            <person name="Sun H."/>
            <person name="Tritt A."/>
            <person name="Yoshinaga Y."/>
            <person name="Zwiers L.-H."/>
            <person name="Turgeon B."/>
            <person name="Goodwin S."/>
            <person name="Spatafora J."/>
            <person name="Crous P."/>
            <person name="Grigoriev I."/>
        </authorList>
    </citation>
    <scope>NUCLEOTIDE SEQUENCE</scope>
    <source>
        <strain evidence="3">CBS 113979</strain>
    </source>
</reference>
<evidence type="ECO:0000313" key="4">
    <source>
        <dbReference type="Proteomes" id="UP000800041"/>
    </source>
</evidence>
<feature type="compositionally biased region" description="Pro residues" evidence="1">
    <location>
        <begin position="40"/>
        <end position="53"/>
    </location>
</feature>
<protein>
    <recommendedName>
        <fullName evidence="2">DUF3074 domain-containing protein</fullName>
    </recommendedName>
</protein>
<feature type="compositionally biased region" description="Basic and acidic residues" evidence="1">
    <location>
        <begin position="152"/>
        <end position="161"/>
    </location>
</feature>
<dbReference type="OrthoDB" id="6423603at2759"/>
<evidence type="ECO:0000313" key="3">
    <source>
        <dbReference type="EMBL" id="KAF1984635.1"/>
    </source>
</evidence>
<dbReference type="PANTHER" id="PTHR40370">
    <property type="entry name" value="EXPRESSED PROTEIN"/>
    <property type="match status" value="1"/>
</dbReference>
<accession>A0A6G1GUM8</accession>
<organism evidence="3 4">
    <name type="scientific">Aulographum hederae CBS 113979</name>
    <dbReference type="NCBI Taxonomy" id="1176131"/>
    <lineage>
        <taxon>Eukaryota</taxon>
        <taxon>Fungi</taxon>
        <taxon>Dikarya</taxon>
        <taxon>Ascomycota</taxon>
        <taxon>Pezizomycotina</taxon>
        <taxon>Dothideomycetes</taxon>
        <taxon>Pleosporomycetidae</taxon>
        <taxon>Aulographales</taxon>
        <taxon>Aulographaceae</taxon>
    </lineage>
</organism>
<feature type="region of interest" description="Disordered" evidence="1">
    <location>
        <begin position="1"/>
        <end position="67"/>
    </location>
</feature>
<dbReference type="EMBL" id="ML977167">
    <property type="protein sequence ID" value="KAF1984635.1"/>
    <property type="molecule type" value="Genomic_DNA"/>
</dbReference>
<dbReference type="InterPro" id="IPR024500">
    <property type="entry name" value="DUF3074"/>
</dbReference>
<proteinExistence type="predicted"/>
<feature type="compositionally biased region" description="Pro residues" evidence="1">
    <location>
        <begin position="1"/>
        <end position="10"/>
    </location>
</feature>